<evidence type="ECO:0000313" key="2">
    <source>
        <dbReference type="Proteomes" id="UP000324222"/>
    </source>
</evidence>
<dbReference type="AlphaFoldDB" id="A0A5B7I471"/>
<evidence type="ECO:0000313" key="1">
    <source>
        <dbReference type="EMBL" id="MPC75574.1"/>
    </source>
</evidence>
<name>A0A5B7I471_PORTR</name>
<reference evidence="1 2" key="1">
    <citation type="submission" date="2019-05" db="EMBL/GenBank/DDBJ databases">
        <title>Another draft genome of Portunus trituberculatus and its Hox gene families provides insights of decapod evolution.</title>
        <authorList>
            <person name="Jeong J.-H."/>
            <person name="Song I."/>
            <person name="Kim S."/>
            <person name="Choi T."/>
            <person name="Kim D."/>
            <person name="Ryu S."/>
            <person name="Kim W."/>
        </authorList>
    </citation>
    <scope>NUCLEOTIDE SEQUENCE [LARGE SCALE GENOMIC DNA]</scope>
    <source>
        <tissue evidence="1">Muscle</tissue>
    </source>
</reference>
<proteinExistence type="predicted"/>
<comment type="caution">
    <text evidence="1">The sequence shown here is derived from an EMBL/GenBank/DDBJ whole genome shotgun (WGS) entry which is preliminary data.</text>
</comment>
<dbReference type="EMBL" id="VSRR010041433">
    <property type="protein sequence ID" value="MPC75574.1"/>
    <property type="molecule type" value="Genomic_DNA"/>
</dbReference>
<organism evidence="1 2">
    <name type="scientific">Portunus trituberculatus</name>
    <name type="common">Swimming crab</name>
    <name type="synonym">Neptunus trituberculatus</name>
    <dbReference type="NCBI Taxonomy" id="210409"/>
    <lineage>
        <taxon>Eukaryota</taxon>
        <taxon>Metazoa</taxon>
        <taxon>Ecdysozoa</taxon>
        <taxon>Arthropoda</taxon>
        <taxon>Crustacea</taxon>
        <taxon>Multicrustacea</taxon>
        <taxon>Malacostraca</taxon>
        <taxon>Eumalacostraca</taxon>
        <taxon>Eucarida</taxon>
        <taxon>Decapoda</taxon>
        <taxon>Pleocyemata</taxon>
        <taxon>Brachyura</taxon>
        <taxon>Eubrachyura</taxon>
        <taxon>Portunoidea</taxon>
        <taxon>Portunidae</taxon>
        <taxon>Portuninae</taxon>
        <taxon>Portunus</taxon>
    </lineage>
</organism>
<gene>
    <name evidence="1" type="ORF">E2C01_069964</name>
</gene>
<sequence length="63" mass="7030">MKYMCSGGGRLGKERQEKVDTGLQMKVSCEQRTALALCGVGRRPPDGEARIEERKIAHFATDY</sequence>
<protein>
    <submittedName>
        <fullName evidence="1">Uncharacterized protein</fullName>
    </submittedName>
</protein>
<accession>A0A5B7I471</accession>
<keyword evidence="2" id="KW-1185">Reference proteome</keyword>
<dbReference type="Proteomes" id="UP000324222">
    <property type="component" value="Unassembled WGS sequence"/>
</dbReference>